<dbReference type="Pfam" id="PF06094">
    <property type="entry name" value="GGACT"/>
    <property type="match status" value="1"/>
</dbReference>
<name>A0AAU7KNK9_9GAMM</name>
<feature type="domain" description="Gamma-glutamylcyclotransferase AIG2-like" evidence="2">
    <location>
        <begin position="52"/>
        <end position="139"/>
    </location>
</feature>
<keyword evidence="1" id="KW-0812">Transmembrane</keyword>
<dbReference type="InterPro" id="IPR009288">
    <property type="entry name" value="AIG2-like_dom"/>
</dbReference>
<dbReference type="EMBL" id="CP098827">
    <property type="protein sequence ID" value="XBO73019.1"/>
    <property type="molecule type" value="Genomic_DNA"/>
</dbReference>
<keyword evidence="1" id="KW-1133">Transmembrane helix</keyword>
<organism evidence="3">
    <name type="scientific">Halomonas sp. RT37</name>
    <dbReference type="NCBI Taxonomy" id="2950872"/>
    <lineage>
        <taxon>Bacteria</taxon>
        <taxon>Pseudomonadati</taxon>
        <taxon>Pseudomonadota</taxon>
        <taxon>Gammaproteobacteria</taxon>
        <taxon>Oceanospirillales</taxon>
        <taxon>Halomonadaceae</taxon>
        <taxon>Halomonas</taxon>
    </lineage>
</organism>
<dbReference type="SUPFAM" id="SSF110857">
    <property type="entry name" value="Gamma-glutamyl cyclotransferase-like"/>
    <property type="match status" value="1"/>
</dbReference>
<dbReference type="Gene3D" id="3.10.490.10">
    <property type="entry name" value="Gamma-glutamyl cyclotransferase-like"/>
    <property type="match status" value="1"/>
</dbReference>
<dbReference type="InterPro" id="IPR013024">
    <property type="entry name" value="GGCT-like"/>
</dbReference>
<accession>A0AAU7KNK9</accession>
<protein>
    <submittedName>
        <fullName evidence="3">Gamma-glutamylcyclotransferase</fullName>
    </submittedName>
</protein>
<gene>
    <name evidence="3" type="ORF">NFG58_10100</name>
</gene>
<evidence type="ECO:0000256" key="1">
    <source>
        <dbReference type="SAM" id="Phobius"/>
    </source>
</evidence>
<dbReference type="AlphaFoldDB" id="A0AAU7KNK9"/>
<feature type="transmembrane region" description="Helical" evidence="1">
    <location>
        <begin position="7"/>
        <end position="28"/>
    </location>
</feature>
<sequence length="143" mass="16424">MNTLTLWLARLLCLVGALIIGLYGWFWYTYQSPYGYTPPAAMEQSADGPHPVFVYGTLRSPWVRWLVTGERLESTPALLPGYRREGLDLEVDRDDQVAGQLLAVDSETLAELDRYERLGVRYERVRLTLARGAEVWAYRLLEQ</sequence>
<keyword evidence="1" id="KW-0472">Membrane</keyword>
<dbReference type="RefSeq" id="WP_124804750.1">
    <property type="nucleotide sequence ID" value="NZ_CP098827.1"/>
</dbReference>
<proteinExistence type="predicted"/>
<reference evidence="3" key="1">
    <citation type="submission" date="2022-06" db="EMBL/GenBank/DDBJ databases">
        <title>A novel DMS-producing enzyme.</title>
        <authorList>
            <person name="Zhang Y."/>
        </authorList>
    </citation>
    <scope>NUCLEOTIDE SEQUENCE</scope>
    <source>
        <strain evidence="3">RT37</strain>
    </source>
</reference>
<dbReference type="InterPro" id="IPR036568">
    <property type="entry name" value="GGCT-like_sf"/>
</dbReference>
<dbReference type="CDD" id="cd06661">
    <property type="entry name" value="GGCT_like"/>
    <property type="match status" value="1"/>
</dbReference>
<evidence type="ECO:0000313" key="3">
    <source>
        <dbReference type="EMBL" id="XBO73019.1"/>
    </source>
</evidence>
<evidence type="ECO:0000259" key="2">
    <source>
        <dbReference type="Pfam" id="PF06094"/>
    </source>
</evidence>